<dbReference type="InterPro" id="IPR018639">
    <property type="entry name" value="DUF2062"/>
</dbReference>
<dbReference type="PANTHER" id="PTHR40547">
    <property type="entry name" value="SLL0298 PROTEIN"/>
    <property type="match status" value="1"/>
</dbReference>
<feature type="transmembrane region" description="Helical" evidence="1">
    <location>
        <begin position="118"/>
        <end position="145"/>
    </location>
</feature>
<name>A0A2J0KT47_9BACT</name>
<gene>
    <name evidence="3" type="ORF">COS99_07680</name>
</gene>
<reference evidence="3 4" key="1">
    <citation type="submission" date="2017-09" db="EMBL/GenBank/DDBJ databases">
        <title>Depth-based differentiation of microbial function through sediment-hosted aquifers and enrichment of novel symbionts in the deep terrestrial subsurface.</title>
        <authorList>
            <person name="Probst A.J."/>
            <person name="Ladd B."/>
            <person name="Jarett J.K."/>
            <person name="Geller-Mcgrath D.E."/>
            <person name="Sieber C.M."/>
            <person name="Emerson J.B."/>
            <person name="Anantharaman K."/>
            <person name="Thomas B.C."/>
            <person name="Malmstrom R."/>
            <person name="Stieglmeier M."/>
            <person name="Klingl A."/>
            <person name="Woyke T."/>
            <person name="Ryan C.M."/>
            <person name="Banfield J.F."/>
        </authorList>
    </citation>
    <scope>NUCLEOTIDE SEQUENCE [LARGE SCALE GENOMIC DNA]</scope>
    <source>
        <strain evidence="3">CG07_land_8_20_14_0_80_42_15</strain>
    </source>
</reference>
<feature type="transmembrane region" description="Helical" evidence="1">
    <location>
        <begin position="60"/>
        <end position="80"/>
    </location>
</feature>
<feature type="domain" description="DUF2062" evidence="2">
    <location>
        <begin position="6"/>
        <end position="151"/>
    </location>
</feature>
<organism evidence="3 4">
    <name type="scientific">Candidatus Aquitaenariimonas noxiae</name>
    <dbReference type="NCBI Taxonomy" id="1974741"/>
    <lineage>
        <taxon>Bacteria</taxon>
        <taxon>Pseudomonadati</taxon>
        <taxon>Candidatus Omnitrophota</taxon>
        <taxon>Candidatus Aquitaenariimonas</taxon>
    </lineage>
</organism>
<dbReference type="Proteomes" id="UP000230052">
    <property type="component" value="Unassembled WGS sequence"/>
</dbReference>
<dbReference type="EMBL" id="PEWV01000074">
    <property type="protein sequence ID" value="PIU40939.1"/>
    <property type="molecule type" value="Genomic_DNA"/>
</dbReference>
<dbReference type="AlphaFoldDB" id="A0A2J0KT47"/>
<dbReference type="PANTHER" id="PTHR40547:SF1">
    <property type="entry name" value="SLL0298 PROTEIN"/>
    <property type="match status" value="1"/>
</dbReference>
<proteinExistence type="predicted"/>
<protein>
    <recommendedName>
        <fullName evidence="2">DUF2062 domain-containing protein</fullName>
    </recommendedName>
</protein>
<keyword evidence="1" id="KW-0812">Transmembrane</keyword>
<dbReference type="Pfam" id="PF09835">
    <property type="entry name" value="DUF2062"/>
    <property type="match status" value="1"/>
</dbReference>
<evidence type="ECO:0000313" key="4">
    <source>
        <dbReference type="Proteomes" id="UP000230052"/>
    </source>
</evidence>
<feature type="transmembrane region" description="Helical" evidence="1">
    <location>
        <begin position="25"/>
        <end position="53"/>
    </location>
</feature>
<evidence type="ECO:0000256" key="1">
    <source>
        <dbReference type="SAM" id="Phobius"/>
    </source>
</evidence>
<evidence type="ECO:0000313" key="3">
    <source>
        <dbReference type="EMBL" id="PIU40939.1"/>
    </source>
</evidence>
<accession>A0A2J0KT47</accession>
<evidence type="ECO:0000259" key="2">
    <source>
        <dbReference type="Pfam" id="PF09835"/>
    </source>
</evidence>
<comment type="caution">
    <text evidence="3">The sequence shown here is derived from an EMBL/GenBank/DDBJ whole genome shotgun (WGS) entry which is preliminary data.</text>
</comment>
<sequence length="152" mass="16813">MKRLIRLLKLAYIKLVRINDTPQKVALGFGLGVFAGIMPGFGTLLGLLFAFILKANSASVLIAALLTNTWFTVLAIIPAIKLGSGILGWHWSNVYSEWALFIKDFHWVKLVKPETYRFLLPVIIGYLVISVLAGILAYAASLAILRRTSVKK</sequence>
<keyword evidence="1" id="KW-1133">Transmembrane helix</keyword>
<keyword evidence="1" id="KW-0472">Membrane</keyword>